<feature type="region of interest" description="Disordered" evidence="1">
    <location>
        <begin position="138"/>
        <end position="157"/>
    </location>
</feature>
<dbReference type="AlphaFoldDB" id="A0A510Y7T7"/>
<organism evidence="3 4">
    <name type="scientific">Marinococcus halophilus</name>
    <dbReference type="NCBI Taxonomy" id="1371"/>
    <lineage>
        <taxon>Bacteria</taxon>
        <taxon>Bacillati</taxon>
        <taxon>Bacillota</taxon>
        <taxon>Bacilli</taxon>
        <taxon>Bacillales</taxon>
        <taxon>Bacillaceae</taxon>
        <taxon>Marinococcus</taxon>
    </lineage>
</organism>
<evidence type="ECO:0000256" key="1">
    <source>
        <dbReference type="SAM" id="MobiDB-lite"/>
    </source>
</evidence>
<proteinExistence type="predicted"/>
<feature type="transmembrane region" description="Helical" evidence="2">
    <location>
        <begin position="16"/>
        <end position="38"/>
    </location>
</feature>
<evidence type="ECO:0000313" key="3">
    <source>
        <dbReference type="EMBL" id="GEK59425.1"/>
    </source>
</evidence>
<accession>A0A510Y7T7</accession>
<feature type="compositionally biased region" description="Polar residues" evidence="1">
    <location>
        <begin position="138"/>
        <end position="153"/>
    </location>
</feature>
<dbReference type="EMBL" id="BJUN01000014">
    <property type="protein sequence ID" value="GEK59425.1"/>
    <property type="molecule type" value="Genomic_DNA"/>
</dbReference>
<keyword evidence="2" id="KW-0812">Transmembrane</keyword>
<dbReference type="Proteomes" id="UP000321051">
    <property type="component" value="Unassembled WGS sequence"/>
</dbReference>
<dbReference type="OrthoDB" id="2425971at2"/>
<name>A0A510Y7T7_MARHA</name>
<evidence type="ECO:0000256" key="2">
    <source>
        <dbReference type="SAM" id="Phobius"/>
    </source>
</evidence>
<keyword evidence="2" id="KW-0472">Membrane</keyword>
<comment type="caution">
    <text evidence="3">The sequence shown here is derived from an EMBL/GenBank/DDBJ whole genome shotgun (WGS) entry which is preliminary data.</text>
</comment>
<evidence type="ECO:0000313" key="4">
    <source>
        <dbReference type="Proteomes" id="UP000321051"/>
    </source>
</evidence>
<dbReference type="RefSeq" id="WP_094908698.1">
    <property type="nucleotide sequence ID" value="NZ_BJUN01000014.1"/>
</dbReference>
<keyword evidence="2" id="KW-1133">Transmembrane helix</keyword>
<reference evidence="3 4" key="1">
    <citation type="submission" date="2019-07" db="EMBL/GenBank/DDBJ databases">
        <title>Whole genome shotgun sequence of Marinococcus halophilus NBRC 102359.</title>
        <authorList>
            <person name="Hosoyama A."/>
            <person name="Uohara A."/>
            <person name="Ohji S."/>
            <person name="Ichikawa N."/>
        </authorList>
    </citation>
    <scope>NUCLEOTIDE SEQUENCE [LARGE SCALE GENOMIC DNA]</scope>
    <source>
        <strain evidence="3 4">NBRC 102359</strain>
    </source>
</reference>
<dbReference type="STRING" id="1371.GCA_900166605_01020"/>
<protein>
    <submittedName>
        <fullName evidence="3">Uncharacterized protein</fullName>
    </submittedName>
</protein>
<feature type="region of interest" description="Disordered" evidence="1">
    <location>
        <begin position="226"/>
        <end position="250"/>
    </location>
</feature>
<sequence length="286" mass="33239">MLNKDRLNLRKKTSKWFGVITAVVVLGFIVFSTSNLYMEETIEVQASPIGEEISTSGTSDVEVLDWIYDQEKHKMQVVIDMNDLRFEQDSLQFMSKQRSDGEELPVEKTYQMNDYAVVEISQISANYQQVLLQIDQQTEQENNDSATNSASETNTEEVEIMVQLYTDYRKVEEATIPSNDEYSYVKYIMNTLIQDTEETIETKKEERQTLKQEIADLDEEANQIEQEKTYQTDEEQTETDGYLNSLEAEKKQLQGDIDALDEQIKMANQRIDSYEEQKKQESISLQ</sequence>
<keyword evidence="4" id="KW-1185">Reference proteome</keyword>
<gene>
    <name evidence="3" type="ORF">MHA01_23300</name>
</gene>